<name>A0ACC2LXZ6_PERAE</name>
<accession>A0ACC2LXZ6</accession>
<dbReference type="EMBL" id="CM056811">
    <property type="protein sequence ID" value="KAJ8638243.1"/>
    <property type="molecule type" value="Genomic_DNA"/>
</dbReference>
<evidence type="ECO:0000313" key="2">
    <source>
        <dbReference type="Proteomes" id="UP001234297"/>
    </source>
</evidence>
<sequence length="326" mass="37274">MATNAFSSSSKPLIPIFTGEKYEFWSIKMKTLFRSQDLRDLVEYGFVDLEDPDEEAEDRLKEVKKKDAKALFLIQQAVHETIFSRIAAATTSLEAWQILKKEFQGSSKVMTVKLQTYRRDFETLSMKGNEFVQTYLSRVSSLVNQMKSYGEAISEETVVAKVLRSLTPKFEHIVAAIEEAHDLSDYSFDELMSSLQAHEDRLLRSQEKNEEKAFQVKGEMYENTAGCGSGRGGIRGRGRGRGGGRSGSSEELQNKVFKCYYCDKPGHREVDCCKKQKDEKNQASFAEEPDEEKIWGKNVSLWWLFKISKILGLLVWLYAVFVDLEL</sequence>
<gene>
    <name evidence="1" type="ORF">MRB53_012510</name>
</gene>
<dbReference type="Proteomes" id="UP001234297">
    <property type="component" value="Chromosome 3"/>
</dbReference>
<protein>
    <submittedName>
        <fullName evidence="1">Uncharacterized protein</fullName>
    </submittedName>
</protein>
<keyword evidence="2" id="KW-1185">Reference proteome</keyword>
<reference evidence="1 2" key="1">
    <citation type="journal article" date="2022" name="Hortic Res">
        <title>A haplotype resolved chromosomal level avocado genome allows analysis of novel avocado genes.</title>
        <authorList>
            <person name="Nath O."/>
            <person name="Fletcher S.J."/>
            <person name="Hayward A."/>
            <person name="Shaw L.M."/>
            <person name="Masouleh A.K."/>
            <person name="Furtado A."/>
            <person name="Henry R.J."/>
            <person name="Mitter N."/>
        </authorList>
    </citation>
    <scope>NUCLEOTIDE SEQUENCE [LARGE SCALE GENOMIC DNA]</scope>
    <source>
        <strain evidence="2">cv. Hass</strain>
    </source>
</reference>
<comment type="caution">
    <text evidence="1">The sequence shown here is derived from an EMBL/GenBank/DDBJ whole genome shotgun (WGS) entry which is preliminary data.</text>
</comment>
<evidence type="ECO:0000313" key="1">
    <source>
        <dbReference type="EMBL" id="KAJ8638243.1"/>
    </source>
</evidence>
<organism evidence="1 2">
    <name type="scientific">Persea americana</name>
    <name type="common">Avocado</name>
    <dbReference type="NCBI Taxonomy" id="3435"/>
    <lineage>
        <taxon>Eukaryota</taxon>
        <taxon>Viridiplantae</taxon>
        <taxon>Streptophyta</taxon>
        <taxon>Embryophyta</taxon>
        <taxon>Tracheophyta</taxon>
        <taxon>Spermatophyta</taxon>
        <taxon>Magnoliopsida</taxon>
        <taxon>Magnoliidae</taxon>
        <taxon>Laurales</taxon>
        <taxon>Lauraceae</taxon>
        <taxon>Persea</taxon>
    </lineage>
</organism>
<proteinExistence type="predicted"/>